<dbReference type="Gene3D" id="3.40.50.1010">
    <property type="entry name" value="5'-nuclease"/>
    <property type="match status" value="1"/>
</dbReference>
<dbReference type="InterPro" id="IPR016541">
    <property type="entry name" value="UCP008505"/>
</dbReference>
<comment type="caution">
    <text evidence="1">The sequence shown here is derived from an EMBL/GenBank/DDBJ whole genome shotgun (WGS) entry which is preliminary data.</text>
</comment>
<reference evidence="1 2" key="1">
    <citation type="submission" date="2013-05" db="EMBL/GenBank/DDBJ databases">
        <title>Genome assembly of Acinetobacter junii MTCC 11364.</title>
        <authorList>
            <person name="Khatri I."/>
            <person name="Singh N.K."/>
            <person name="Subramanian S."/>
            <person name="Mayilraj S."/>
        </authorList>
    </citation>
    <scope>NUCLEOTIDE SEQUENCE [LARGE SCALE GENOMIC DNA]</scope>
    <source>
        <strain evidence="1 2">MTCC 11364</strain>
    </source>
</reference>
<evidence type="ECO:0000313" key="1">
    <source>
        <dbReference type="EMBL" id="EPR86934.1"/>
    </source>
</evidence>
<organism evidence="1 2">
    <name type="scientific">Acinetobacter junii CIP 107470 = MTCC 11364</name>
    <dbReference type="NCBI Taxonomy" id="1217666"/>
    <lineage>
        <taxon>Bacteria</taxon>
        <taxon>Pseudomonadati</taxon>
        <taxon>Pseudomonadota</taxon>
        <taxon>Gammaproteobacteria</taxon>
        <taxon>Moraxellales</taxon>
        <taxon>Moraxellaceae</taxon>
        <taxon>Acinetobacter</taxon>
    </lineage>
</organism>
<dbReference type="EMBL" id="ASYZ01000030">
    <property type="protein sequence ID" value="EPR86934.1"/>
    <property type="molecule type" value="Genomic_DNA"/>
</dbReference>
<accession>S7Y6X6</accession>
<dbReference type="SUPFAM" id="SSF88723">
    <property type="entry name" value="PIN domain-like"/>
    <property type="match status" value="1"/>
</dbReference>
<protein>
    <recommendedName>
        <fullName evidence="3">PIN domain-containing protein</fullName>
    </recommendedName>
</protein>
<name>S7Y6X6_ACIJU</name>
<dbReference type="InterPro" id="IPR029060">
    <property type="entry name" value="PIN-like_dom_sf"/>
</dbReference>
<dbReference type="Pfam" id="PF14367">
    <property type="entry name" value="DUF4411"/>
    <property type="match status" value="1"/>
</dbReference>
<dbReference type="PATRIC" id="fig|1330047.3.peg.627"/>
<gene>
    <name evidence="1" type="ORF">L292_2005</name>
</gene>
<evidence type="ECO:0008006" key="3">
    <source>
        <dbReference type="Google" id="ProtNLM"/>
    </source>
</evidence>
<sequence>MAKDRYILDASTLIDIWFRFPKALKVFDPLWEQIEELVTTGTLVVTKRNFEEVKHKGEEIHDHFKSLGIKILIPTQQILQHALNIQEKLGITDAEIKNNRREGVDEGDLLCIATAKHNGIILVTEEKRQPVIAGNKGPTFTKYKIPRVCAMDSVNVECINFLELLDLIKDL</sequence>
<dbReference type="AlphaFoldDB" id="S7Y6X6"/>
<evidence type="ECO:0000313" key="2">
    <source>
        <dbReference type="Proteomes" id="UP000018420"/>
    </source>
</evidence>
<dbReference type="RefSeq" id="WP_004907217.1">
    <property type="nucleotide sequence ID" value="NZ_ASYZ01000030.1"/>
</dbReference>
<proteinExistence type="predicted"/>
<dbReference type="Proteomes" id="UP000018420">
    <property type="component" value="Unassembled WGS sequence"/>
</dbReference>